<evidence type="ECO:0000313" key="9">
    <source>
        <dbReference type="Proteomes" id="UP000318483"/>
    </source>
</evidence>
<comment type="subcellular location">
    <subcellularLocation>
        <location evidence="1">Cell envelope</location>
    </subcellularLocation>
</comment>
<keyword evidence="5 6" id="KW-0732">Signal</keyword>
<reference evidence="8 9" key="1">
    <citation type="submission" date="2019-07" db="EMBL/GenBank/DDBJ databases">
        <title>Litoreibacter alkalisoli sp. nov., isolated from saline-alkaline soil.</title>
        <authorList>
            <person name="Wang S."/>
            <person name="Xu L."/>
            <person name="Xing Y.-T."/>
            <person name="Sun J.-Q."/>
        </authorList>
    </citation>
    <scope>NUCLEOTIDE SEQUENCE [LARGE SCALE GENOMIC DNA]</scope>
    <source>
        <strain evidence="8 9">LN3S51</strain>
        <plasmid evidence="8 9">unnamed4</plasmid>
    </source>
</reference>
<evidence type="ECO:0000256" key="2">
    <source>
        <dbReference type="ARBA" id="ARBA00008814"/>
    </source>
</evidence>
<dbReference type="PANTHER" id="PTHR30532:SF28">
    <property type="entry name" value="PETROBACTIN-BINDING PROTEIN YCLQ"/>
    <property type="match status" value="1"/>
</dbReference>
<dbReference type="SUPFAM" id="SSF53807">
    <property type="entry name" value="Helical backbone' metal receptor"/>
    <property type="match status" value="1"/>
</dbReference>
<dbReference type="Gene3D" id="3.40.50.1980">
    <property type="entry name" value="Nitrogenase molybdenum iron protein domain"/>
    <property type="match status" value="2"/>
</dbReference>
<dbReference type="InterPro" id="IPR051313">
    <property type="entry name" value="Bact_iron-sidero_bind"/>
</dbReference>
<accession>A0A5B8J4Q4</accession>
<protein>
    <submittedName>
        <fullName evidence="8">Siderophore ABC transporter substrate-binding protein</fullName>
    </submittedName>
</protein>
<evidence type="ECO:0000256" key="5">
    <source>
        <dbReference type="ARBA" id="ARBA00022729"/>
    </source>
</evidence>
<dbReference type="RefSeq" id="WP_146367092.1">
    <property type="nucleotide sequence ID" value="NZ_CP042265.1"/>
</dbReference>
<keyword evidence="8" id="KW-0614">Plasmid</keyword>
<dbReference type="KEGG" id="lit:FPZ52_18660"/>
<keyword evidence="4" id="KW-0408">Iron</keyword>
<feature type="signal peptide" evidence="6">
    <location>
        <begin position="1"/>
        <end position="22"/>
    </location>
</feature>
<dbReference type="GO" id="GO:0030288">
    <property type="term" value="C:outer membrane-bounded periplasmic space"/>
    <property type="evidence" value="ECO:0007669"/>
    <property type="project" value="TreeGrafter"/>
</dbReference>
<dbReference type="GO" id="GO:1901678">
    <property type="term" value="P:iron coordination entity transport"/>
    <property type="evidence" value="ECO:0007669"/>
    <property type="project" value="UniProtKB-ARBA"/>
</dbReference>
<evidence type="ECO:0000256" key="1">
    <source>
        <dbReference type="ARBA" id="ARBA00004196"/>
    </source>
</evidence>
<evidence type="ECO:0000256" key="3">
    <source>
        <dbReference type="ARBA" id="ARBA00022448"/>
    </source>
</evidence>
<dbReference type="InterPro" id="IPR002491">
    <property type="entry name" value="ABC_transptr_periplasmic_BD"/>
</dbReference>
<dbReference type="Pfam" id="PF01497">
    <property type="entry name" value="Peripla_BP_2"/>
    <property type="match status" value="1"/>
</dbReference>
<geneLocation type="plasmid" evidence="8 9">
    <name>unnamed4</name>
</geneLocation>
<dbReference type="CDD" id="cd01140">
    <property type="entry name" value="FatB"/>
    <property type="match status" value="1"/>
</dbReference>
<feature type="chain" id="PRO_5022714022" evidence="6">
    <location>
        <begin position="23"/>
        <end position="299"/>
    </location>
</feature>
<dbReference type="Proteomes" id="UP000318483">
    <property type="component" value="Plasmid unnamed4"/>
</dbReference>
<keyword evidence="4" id="KW-0406">Ion transport</keyword>
<dbReference type="AlphaFoldDB" id="A0A5B8J4Q4"/>
<keyword evidence="4" id="KW-0410">Iron transport</keyword>
<dbReference type="OrthoDB" id="63946at2"/>
<dbReference type="PROSITE" id="PS50983">
    <property type="entry name" value="FE_B12_PBP"/>
    <property type="match status" value="1"/>
</dbReference>
<comment type="similarity">
    <text evidence="2">Belongs to the bacterial solute-binding protein 8 family.</text>
</comment>
<evidence type="ECO:0000256" key="6">
    <source>
        <dbReference type="SAM" id="SignalP"/>
    </source>
</evidence>
<name>A0A5B8J4Q4_9RHOB</name>
<evidence type="ECO:0000256" key="4">
    <source>
        <dbReference type="ARBA" id="ARBA00022496"/>
    </source>
</evidence>
<evidence type="ECO:0000313" key="8">
    <source>
        <dbReference type="EMBL" id="QDY71678.1"/>
    </source>
</evidence>
<dbReference type="PANTHER" id="PTHR30532">
    <property type="entry name" value="IRON III DICITRATE-BINDING PERIPLASMIC PROTEIN"/>
    <property type="match status" value="1"/>
</dbReference>
<dbReference type="InterPro" id="IPR033870">
    <property type="entry name" value="FatB"/>
</dbReference>
<keyword evidence="9" id="KW-1185">Reference proteome</keyword>
<dbReference type="EMBL" id="CP042265">
    <property type="protein sequence ID" value="QDY71678.1"/>
    <property type="molecule type" value="Genomic_DNA"/>
</dbReference>
<sequence>MKLTNLCVATGLLLASAAPLLAQSVEMTTAQGPVSVGANPENVVVFDFGVIDTMDALGVAPVGVPSPIYLDYLSDLESVTSVGTLFEPDFEQVFSLKPELIIVASRSATQREALEKIAPTIDLTLPGDDLVQEAIAQTHQLGALFGKDTEAEDLTANFEDSLAALRNETEGKGSALIVMTNGPKLSAYGPGSRFGWIHNGLGLEPADPEVDVKTHGEAISYEFIHEMNPDWLLVIDRAAAVGQDGESAQSTLDNELIHQTTAWQEDQVVYLNGANVYIAPGGIQSMQATVDQLTEAFAE</sequence>
<evidence type="ECO:0000259" key="7">
    <source>
        <dbReference type="PROSITE" id="PS50983"/>
    </source>
</evidence>
<keyword evidence="3" id="KW-0813">Transport</keyword>
<proteinExistence type="inferred from homology"/>
<feature type="domain" description="Fe/B12 periplasmic-binding" evidence="7">
    <location>
        <begin position="42"/>
        <end position="299"/>
    </location>
</feature>
<organism evidence="8 9">
    <name type="scientific">Qingshengfaniella alkalisoli</name>
    <dbReference type="NCBI Taxonomy" id="2599296"/>
    <lineage>
        <taxon>Bacteria</taxon>
        <taxon>Pseudomonadati</taxon>
        <taxon>Pseudomonadota</taxon>
        <taxon>Alphaproteobacteria</taxon>
        <taxon>Rhodobacterales</taxon>
        <taxon>Paracoccaceae</taxon>
        <taxon>Qingshengfaniella</taxon>
    </lineage>
</organism>
<gene>
    <name evidence="8" type="ORF">FPZ52_18660</name>
</gene>